<reference evidence="10" key="1">
    <citation type="submission" date="2021-04" db="EMBL/GenBank/DDBJ databases">
        <authorList>
            <person name="Rodrigo-Torres L."/>
            <person name="Arahal R. D."/>
            <person name="Lucena T."/>
        </authorList>
    </citation>
    <scope>NUCLEOTIDE SEQUENCE</scope>
    <source>
        <strain evidence="10">CECT 9275</strain>
    </source>
</reference>
<dbReference type="InterPro" id="IPR038352">
    <property type="entry name" value="Imelysin_sf"/>
</dbReference>
<keyword evidence="2 7" id="KW-0349">Heme</keyword>
<dbReference type="Gene3D" id="1.20.1420.20">
    <property type="entry name" value="M75 peptidase, HXXE motif"/>
    <property type="match status" value="1"/>
</dbReference>
<comment type="caution">
    <text evidence="10">The sequence shown here is derived from an EMBL/GenBank/DDBJ whole genome shotgun (WGS) entry which is preliminary data.</text>
</comment>
<gene>
    <name evidence="10" type="ORF">DYBT9275_01644</name>
</gene>
<evidence type="ECO:0000256" key="4">
    <source>
        <dbReference type="ARBA" id="ARBA00022729"/>
    </source>
</evidence>
<feature type="chain" id="PRO_5037640529" description="Cytochrome c domain-containing protein" evidence="8">
    <location>
        <begin position="24"/>
        <end position="607"/>
    </location>
</feature>
<organism evidence="10 11">
    <name type="scientific">Dyadobacter helix</name>
    <dbReference type="NCBI Taxonomy" id="2822344"/>
    <lineage>
        <taxon>Bacteria</taxon>
        <taxon>Pseudomonadati</taxon>
        <taxon>Bacteroidota</taxon>
        <taxon>Cytophagia</taxon>
        <taxon>Cytophagales</taxon>
        <taxon>Spirosomataceae</taxon>
        <taxon>Dyadobacter</taxon>
    </lineage>
</organism>
<keyword evidence="5" id="KW-0560">Oxidoreductase</keyword>
<keyword evidence="3 7" id="KW-0479">Metal-binding</keyword>
<feature type="signal peptide" evidence="8">
    <location>
        <begin position="1"/>
        <end position="23"/>
    </location>
</feature>
<dbReference type="GO" id="GO:0020037">
    <property type="term" value="F:heme binding"/>
    <property type="evidence" value="ECO:0007669"/>
    <property type="project" value="InterPro"/>
</dbReference>
<proteinExistence type="predicted"/>
<evidence type="ECO:0000256" key="6">
    <source>
        <dbReference type="ARBA" id="ARBA00023004"/>
    </source>
</evidence>
<dbReference type="RefSeq" id="WP_215238271.1">
    <property type="nucleotide sequence ID" value="NZ_CAJRAF010000001.1"/>
</dbReference>
<dbReference type="Proteomes" id="UP000680038">
    <property type="component" value="Unassembled WGS sequence"/>
</dbReference>
<accession>A0A916JAZ4</accession>
<keyword evidence="4 8" id="KW-0732">Signal</keyword>
<dbReference type="GO" id="GO:0046872">
    <property type="term" value="F:metal ion binding"/>
    <property type="evidence" value="ECO:0007669"/>
    <property type="project" value="UniProtKB-KW"/>
</dbReference>
<protein>
    <recommendedName>
        <fullName evidence="9">Cytochrome c domain-containing protein</fullName>
    </recommendedName>
</protein>
<dbReference type="InterPro" id="IPR009056">
    <property type="entry name" value="Cyt_c-like_dom"/>
</dbReference>
<feature type="domain" description="Cytochrome c" evidence="9">
    <location>
        <begin position="460"/>
        <end position="602"/>
    </location>
</feature>
<name>A0A916JAZ4_9BACT</name>
<keyword evidence="11" id="KW-1185">Reference proteome</keyword>
<evidence type="ECO:0000313" key="11">
    <source>
        <dbReference type="Proteomes" id="UP000680038"/>
    </source>
</evidence>
<evidence type="ECO:0000256" key="8">
    <source>
        <dbReference type="SAM" id="SignalP"/>
    </source>
</evidence>
<evidence type="ECO:0000313" key="10">
    <source>
        <dbReference type="EMBL" id="CAG4995463.1"/>
    </source>
</evidence>
<evidence type="ECO:0000256" key="7">
    <source>
        <dbReference type="PROSITE-ProRule" id="PRU00433"/>
    </source>
</evidence>
<dbReference type="InterPro" id="IPR004852">
    <property type="entry name" value="Di-haem_cyt_c_peroxidsae"/>
</dbReference>
<evidence type="ECO:0000256" key="2">
    <source>
        <dbReference type="ARBA" id="ARBA00022617"/>
    </source>
</evidence>
<evidence type="ECO:0000256" key="3">
    <source>
        <dbReference type="ARBA" id="ARBA00022723"/>
    </source>
</evidence>
<comment type="subcellular location">
    <subcellularLocation>
        <location evidence="1">Cell envelope</location>
    </subcellularLocation>
</comment>
<dbReference type="AlphaFoldDB" id="A0A916JAZ4"/>
<dbReference type="GO" id="GO:0004130">
    <property type="term" value="F:cytochrome-c peroxidase activity"/>
    <property type="evidence" value="ECO:0007669"/>
    <property type="project" value="TreeGrafter"/>
</dbReference>
<dbReference type="InterPro" id="IPR036909">
    <property type="entry name" value="Cyt_c-like_dom_sf"/>
</dbReference>
<sequence length="607" mass="67655">MKRKTLLLLALPAFLLISFKASQKSNKQPIGTDLTLEYFVKNTGALAQSTKDLYDAISMLSADTSSVIKARKQLAVSRLHFKSIEFFTEYFFHSETRMYNAAPVFEVEEPTLELVEPMGFQQIEALLYDPEVLHNKQALLLHADALYTSVQDLKSLLYQFEISDEQVLESLRIELIRIMALSLAGYDAPSLKTGIAESGEAMSALQYVLKPYLNQDPPGSKTLVTLLDLAVRSLSASQDFDSFDRMKFLTQIGLPLQKELGILTRKLGLDINSTTHLNHQASHIFSPDAFRNIGLTDDTLKNKDIQNLGKMLFHDKALSGKQVNSCASCHQPQNYFNDNLVKSPSLHAGSVLKRHTPTLLYAGQQHMQFWDGRAATLEDQIKNVIFNPLEMDGNEELLSERIIGSEKYSPLFKAAFPDKNSKETGLSEIAVSLAAYVASLSPMNSPFDRYIAGDKEALSSEQITGFNLFMGKAQCGTCHFLPYFNSLLPPLYDISEVEVLGTPENEDPEHPRKDDDLGRYDLFHIRYYKGAFKTPTVRNASKTAPYMHNGSFQTLNSLMEFYNRGGGTGLGLGITDQTLSPNPLNLTAAEIDHIISFIDSLTDSIAN</sequence>
<dbReference type="PANTHER" id="PTHR30600:SF10">
    <property type="entry name" value="BLL6722 PROTEIN"/>
    <property type="match status" value="1"/>
</dbReference>
<dbReference type="PROSITE" id="PS51007">
    <property type="entry name" value="CYTC"/>
    <property type="match status" value="2"/>
</dbReference>
<evidence type="ECO:0000256" key="5">
    <source>
        <dbReference type="ARBA" id="ARBA00023002"/>
    </source>
</evidence>
<dbReference type="InterPro" id="IPR051395">
    <property type="entry name" value="Cytochrome_c_Peroxidase/MauG"/>
</dbReference>
<dbReference type="EMBL" id="CAJRAF010000001">
    <property type="protein sequence ID" value="CAG4995463.1"/>
    <property type="molecule type" value="Genomic_DNA"/>
</dbReference>
<evidence type="ECO:0000256" key="1">
    <source>
        <dbReference type="ARBA" id="ARBA00004196"/>
    </source>
</evidence>
<dbReference type="Pfam" id="PF03150">
    <property type="entry name" value="CCP_MauG"/>
    <property type="match status" value="1"/>
</dbReference>
<dbReference type="PANTHER" id="PTHR30600">
    <property type="entry name" value="CYTOCHROME C PEROXIDASE-RELATED"/>
    <property type="match status" value="1"/>
</dbReference>
<dbReference type="Gene3D" id="1.10.760.10">
    <property type="entry name" value="Cytochrome c-like domain"/>
    <property type="match status" value="2"/>
</dbReference>
<dbReference type="SUPFAM" id="SSF46626">
    <property type="entry name" value="Cytochrome c"/>
    <property type="match status" value="2"/>
</dbReference>
<dbReference type="GO" id="GO:0030313">
    <property type="term" value="C:cell envelope"/>
    <property type="evidence" value="ECO:0007669"/>
    <property type="project" value="UniProtKB-SubCell"/>
</dbReference>
<keyword evidence="6 7" id="KW-0408">Iron</keyword>
<evidence type="ECO:0000259" key="9">
    <source>
        <dbReference type="PROSITE" id="PS51007"/>
    </source>
</evidence>
<feature type="domain" description="Cytochrome c" evidence="9">
    <location>
        <begin position="304"/>
        <end position="441"/>
    </location>
</feature>
<dbReference type="GO" id="GO:0009055">
    <property type="term" value="F:electron transfer activity"/>
    <property type="evidence" value="ECO:0007669"/>
    <property type="project" value="InterPro"/>
</dbReference>